<reference evidence="1" key="1">
    <citation type="submission" date="2021-01" db="EMBL/GenBank/DDBJ databases">
        <title>Marivirga sp. nov., isolated from intertidal surface sediments.</title>
        <authorList>
            <person name="Zhang M."/>
        </authorList>
    </citation>
    <scope>NUCLEOTIDE SEQUENCE</scope>
    <source>
        <strain evidence="1">SM1354</strain>
    </source>
</reference>
<dbReference type="InterPro" id="IPR046111">
    <property type="entry name" value="DUF6048"/>
</dbReference>
<name>A0A937ALD7_9BACT</name>
<sequence length="219" mass="25429">MQAFLVNAQSEETEQEIDTTKKKVIEVGLTFDYLKLHTLALDNSKKWEGAFNINLLNHYALIVEAGMSTLSPKDAYYNANYISEGTYYRLGFDYQTNINPTNLIMFGLRYSGSNYSENITYSTTNPLFEGQIGEIKREELFAHWYELVITSEKNVRRIFKNDIKDFLSLGFKFRLKSYLKYSQFELAETKQIPGFGSTVNKLNPEVNLFIKFRIPILKN</sequence>
<organism evidence="1 2">
    <name type="scientific">Marivirga atlantica</name>
    <dbReference type="NCBI Taxonomy" id="1548457"/>
    <lineage>
        <taxon>Bacteria</taxon>
        <taxon>Pseudomonadati</taxon>
        <taxon>Bacteroidota</taxon>
        <taxon>Cytophagia</taxon>
        <taxon>Cytophagales</taxon>
        <taxon>Marivirgaceae</taxon>
        <taxon>Marivirga</taxon>
    </lineage>
</organism>
<protein>
    <submittedName>
        <fullName evidence="1">Uncharacterized protein</fullName>
    </submittedName>
</protein>
<gene>
    <name evidence="1" type="ORF">JKP34_06185</name>
</gene>
<comment type="caution">
    <text evidence="1">The sequence shown here is derived from an EMBL/GenBank/DDBJ whole genome shotgun (WGS) entry which is preliminary data.</text>
</comment>
<keyword evidence="2" id="KW-1185">Reference proteome</keyword>
<dbReference type="Proteomes" id="UP000642920">
    <property type="component" value="Unassembled WGS sequence"/>
</dbReference>
<evidence type="ECO:0000313" key="1">
    <source>
        <dbReference type="EMBL" id="MBL0764832.1"/>
    </source>
</evidence>
<proteinExistence type="predicted"/>
<dbReference type="AlphaFoldDB" id="A0A937ALD7"/>
<dbReference type="Pfam" id="PF19515">
    <property type="entry name" value="DUF6048"/>
    <property type="match status" value="1"/>
</dbReference>
<dbReference type="EMBL" id="JAERQG010000001">
    <property type="protein sequence ID" value="MBL0764832.1"/>
    <property type="molecule type" value="Genomic_DNA"/>
</dbReference>
<evidence type="ECO:0000313" key="2">
    <source>
        <dbReference type="Proteomes" id="UP000642920"/>
    </source>
</evidence>
<accession>A0A937ALD7</accession>